<dbReference type="EMBL" id="CACRZD030000014">
    <property type="protein sequence ID" value="CAA6670562.1"/>
    <property type="molecule type" value="Genomic_DNA"/>
</dbReference>
<dbReference type="InterPro" id="IPR054722">
    <property type="entry name" value="PolX-like_BBD"/>
</dbReference>
<feature type="domain" description="Retrovirus-related Pol polyprotein from transposon TNT 1-94-like beta-barrel" evidence="1">
    <location>
        <begin position="23"/>
        <end position="62"/>
    </location>
</feature>
<accession>A0A7I8JM70</accession>
<evidence type="ECO:0000313" key="2">
    <source>
        <dbReference type="EMBL" id="CAA2631319.1"/>
    </source>
</evidence>
<dbReference type="Proteomes" id="UP001189122">
    <property type="component" value="Unassembled WGS sequence"/>
</dbReference>
<name>A0A7I8JM70_SPIIN</name>
<keyword evidence="3" id="KW-1185">Reference proteome</keyword>
<evidence type="ECO:0000313" key="3">
    <source>
        <dbReference type="Proteomes" id="UP001189122"/>
    </source>
</evidence>
<gene>
    <name evidence="2" type="ORF">SI7747_14016967</name>
</gene>
<evidence type="ECO:0000259" key="1">
    <source>
        <dbReference type="Pfam" id="PF22936"/>
    </source>
</evidence>
<reference evidence="2 3" key="1">
    <citation type="submission" date="2019-12" db="EMBL/GenBank/DDBJ databases">
        <authorList>
            <person name="Scholz U."/>
            <person name="Mascher M."/>
            <person name="Fiebig A."/>
        </authorList>
    </citation>
    <scope>NUCLEOTIDE SEQUENCE</scope>
</reference>
<sequence length="108" mass="12449">MAFEEYEVLLQEISHFDLGQGLWYFDTWVTSHMTGERSFFHDLDESHKGRVRFGDDSQINIEASRPLELIHSDLCGPIDLETLGGTHLIRLNLEDSKISLSSILKREN</sequence>
<proteinExistence type="predicted"/>
<organism evidence="2">
    <name type="scientific">Spirodela intermedia</name>
    <name type="common">Intermediate duckweed</name>
    <dbReference type="NCBI Taxonomy" id="51605"/>
    <lineage>
        <taxon>Eukaryota</taxon>
        <taxon>Viridiplantae</taxon>
        <taxon>Streptophyta</taxon>
        <taxon>Embryophyta</taxon>
        <taxon>Tracheophyta</taxon>
        <taxon>Spermatophyta</taxon>
        <taxon>Magnoliopsida</taxon>
        <taxon>Liliopsida</taxon>
        <taxon>Araceae</taxon>
        <taxon>Lemnoideae</taxon>
        <taxon>Spirodela</taxon>
    </lineage>
</organism>
<dbReference type="Pfam" id="PF22936">
    <property type="entry name" value="Pol_BBD"/>
    <property type="match status" value="1"/>
</dbReference>
<dbReference type="AlphaFoldDB" id="A0A7I8JM70"/>
<protein>
    <recommendedName>
        <fullName evidence="1">Retrovirus-related Pol polyprotein from transposon TNT 1-94-like beta-barrel domain-containing protein</fullName>
    </recommendedName>
</protein>
<dbReference type="EMBL" id="LR743601">
    <property type="protein sequence ID" value="CAA2631319.1"/>
    <property type="molecule type" value="Genomic_DNA"/>
</dbReference>